<keyword evidence="1" id="KW-0732">Signal</keyword>
<protein>
    <submittedName>
        <fullName evidence="3">DUF4476 domain-containing protein</fullName>
    </submittedName>
</protein>
<evidence type="ECO:0000313" key="3">
    <source>
        <dbReference type="EMBL" id="TXC76940.1"/>
    </source>
</evidence>
<organism evidence="3 4">
    <name type="scientific">Luteibaculum oceani</name>
    <dbReference type="NCBI Taxonomy" id="1294296"/>
    <lineage>
        <taxon>Bacteria</taxon>
        <taxon>Pseudomonadati</taxon>
        <taxon>Bacteroidota</taxon>
        <taxon>Flavobacteriia</taxon>
        <taxon>Flavobacteriales</taxon>
        <taxon>Luteibaculaceae</taxon>
        <taxon>Luteibaculum</taxon>
    </lineage>
</organism>
<comment type="caution">
    <text evidence="3">The sequence shown here is derived from an EMBL/GenBank/DDBJ whole genome shotgun (WGS) entry which is preliminary data.</text>
</comment>
<dbReference type="OrthoDB" id="1033069at2"/>
<name>A0A5C6UWI3_9FLAO</name>
<evidence type="ECO:0000313" key="4">
    <source>
        <dbReference type="Proteomes" id="UP000321168"/>
    </source>
</evidence>
<dbReference type="RefSeq" id="WP_147015078.1">
    <property type="nucleotide sequence ID" value="NZ_VORB01000009.1"/>
</dbReference>
<dbReference type="Pfam" id="PF14771">
    <property type="entry name" value="DUF4476"/>
    <property type="match status" value="1"/>
</dbReference>
<feature type="chain" id="PRO_5023045546" evidence="1">
    <location>
        <begin position="22"/>
        <end position="242"/>
    </location>
</feature>
<evidence type="ECO:0000259" key="2">
    <source>
        <dbReference type="Pfam" id="PF14771"/>
    </source>
</evidence>
<proteinExistence type="predicted"/>
<evidence type="ECO:0000256" key="1">
    <source>
        <dbReference type="SAM" id="SignalP"/>
    </source>
</evidence>
<keyword evidence="4" id="KW-1185">Reference proteome</keyword>
<dbReference type="EMBL" id="VORB01000009">
    <property type="protein sequence ID" value="TXC76940.1"/>
    <property type="molecule type" value="Genomic_DNA"/>
</dbReference>
<sequence length="242" mass="27682">MIIKRLTLTCLFAFCVLSIYAQTGAITFKSAQKQNFFLVVDTLAADTIAQPLYTLLDSSKSTFLITAYGDSVSVKGQYEITLLPNKKQEIELSIIGEQILFLPLFTSTYKRKEGIWLNQLSTLHLNELEGLYLRNKYGNTGGCMPPMSTGAFEKAREDFKEIYFSKSRLKAAKSFIEEHCLMTKQINHLFDLFDFDEPKLELATLLEGHIFDLNQLEELKPELILPSSQKQFEEIKARLRNN</sequence>
<gene>
    <name evidence="3" type="ORF">FRX97_10010</name>
</gene>
<accession>A0A5C6UWI3</accession>
<feature type="signal peptide" evidence="1">
    <location>
        <begin position="1"/>
        <end position="21"/>
    </location>
</feature>
<dbReference type="Proteomes" id="UP000321168">
    <property type="component" value="Unassembled WGS sequence"/>
</dbReference>
<dbReference type="InterPro" id="IPR028011">
    <property type="entry name" value="DUF4476"/>
</dbReference>
<feature type="domain" description="DUF4476" evidence="2">
    <location>
        <begin position="147"/>
        <end position="235"/>
    </location>
</feature>
<dbReference type="AlphaFoldDB" id="A0A5C6UWI3"/>
<reference evidence="3 4" key="1">
    <citation type="submission" date="2019-08" db="EMBL/GenBank/DDBJ databases">
        <title>Genome of Luteibaculum oceani JCM 18817.</title>
        <authorList>
            <person name="Bowman J.P."/>
        </authorList>
    </citation>
    <scope>NUCLEOTIDE SEQUENCE [LARGE SCALE GENOMIC DNA]</scope>
    <source>
        <strain evidence="3 4">JCM 18817</strain>
    </source>
</reference>